<proteinExistence type="inferred from homology"/>
<evidence type="ECO:0000256" key="1">
    <source>
        <dbReference type="ARBA" id="ARBA00004571"/>
    </source>
</evidence>
<dbReference type="Pfam" id="PF13715">
    <property type="entry name" value="CarbopepD_reg_2"/>
    <property type="match status" value="1"/>
</dbReference>
<sequence length="1167" mass="128955">MQKTALWLREPVAVNFATGSSAKPPGFLNMRPIAKIMLVMRLTFILLFTSFMAVSATGVSQTITFSGKSVPLPKVFSVIKTQTGFVVFGNSSLLKEAAPVSLDTRDMPLAEFLDLVLKQRALSYKISGKTIILSHQATPEIPAATPDPQQVVIVITGRIVSPDGTPMQGVSVRVKGAASGSVTDAKGTFTINAEPGQVLVFTHVGMESQESKVTKNSTTFTIVMKAAETAIKDVIITGYNNNIRKESFTGNAIKVTQEQLTKVGNRNVISILQVFDPSFRLEKNNLRGSDPNTMPEFYVRGRSGIGVKELDKSGTDLSQAALTNNPNLPIFIMDGYEVTAQKVYDYDINMIKSITILKDAAATAVYGSRAANGVIVIETLPPMPGKLRVNYTGSATVTAPDLSDYNLMNAAEKLEAERLSGAYNIAGLLPTNAAYLTDEYIKKTAQVAKGVNTDWISQPLTNEVNQKHSVYIDGGSQQIRFGVSLKYDNQNGVMKKSGRNREGAGLTLDYRGKKIQVRNDVSYDVVKAQNSPYGNFVDYTWKSPYDRIYDDNGQVLKNTNNWHGGVTSELNLVNPLYEALKTKNYSRTGTNTLANNLAVNWNVASHLQFRGQVSVTKTDNTSESYIDPASGRYDIRAGADYSLIGQLNQGNSNMLSINTNAFANYVNTIQDHNINVSAGINTLQTEGSSSTAVYTGFSSGDQHTPNLAAKISGKPSYAQNQTRMFGSFLTLNYSFKDIYLLDISSRLDGSSEFGNERKFAPFWSIGTGVNLHKYEFLRGSNVISRARITANMGQLGKTNFPPYAAKDNYNLSSNWYSTGPGVSLYAMGNTGLTWEKTNTYDLIFDLGLLKDRISVNVNLYRKLTRDLVNDVNLPLSSGFTQYKDNIGEVENKGFEIQFRADVIKKKDLLIAVYGNFAANRNRLVNISNALKEYNQRVDDEYKNYTTASSDKGPANKIKFSTPHIKYVEGGSLTSVFGMRSLGINPMDGREVFMRKDGTITYDWNAFDQVIIGDMSPKGQGAFGINGNYKGITLFASFLYEFGGDEYNNTLLSKVENVDIYNRNADRRLLTDRWKQPGDLMQFKNIADRSQTTRPTSRFMQRYNAVSFNSLSLGYAFNQATLRKLGGLNMLRFQFTTNNLAKITTVKQERGLDYPFARTFDFSINLGF</sequence>
<dbReference type="STRING" id="29529.SAMN04488122_0233"/>
<evidence type="ECO:0000256" key="8">
    <source>
        <dbReference type="SAM" id="Phobius"/>
    </source>
</evidence>
<keyword evidence="2 7" id="KW-0813">Transport</keyword>
<dbReference type="NCBIfam" id="TIGR04057">
    <property type="entry name" value="SusC_RagA_signa"/>
    <property type="match status" value="1"/>
</dbReference>
<organism evidence="10 11">
    <name type="scientific">Chitinophaga arvensicola</name>
    <dbReference type="NCBI Taxonomy" id="29529"/>
    <lineage>
        <taxon>Bacteria</taxon>
        <taxon>Pseudomonadati</taxon>
        <taxon>Bacteroidota</taxon>
        <taxon>Chitinophagia</taxon>
        <taxon>Chitinophagales</taxon>
        <taxon>Chitinophagaceae</taxon>
        <taxon>Chitinophaga</taxon>
    </lineage>
</organism>
<evidence type="ECO:0000256" key="4">
    <source>
        <dbReference type="ARBA" id="ARBA00022692"/>
    </source>
</evidence>
<keyword evidence="8" id="KW-1133">Transmembrane helix</keyword>
<evidence type="ECO:0000259" key="9">
    <source>
        <dbReference type="Pfam" id="PF07715"/>
    </source>
</evidence>
<dbReference type="EMBL" id="FOJG01000001">
    <property type="protein sequence ID" value="SEW01965.1"/>
    <property type="molecule type" value="Genomic_DNA"/>
</dbReference>
<evidence type="ECO:0000256" key="3">
    <source>
        <dbReference type="ARBA" id="ARBA00022452"/>
    </source>
</evidence>
<name>A0A1I0NM63_9BACT</name>
<evidence type="ECO:0000256" key="7">
    <source>
        <dbReference type="PROSITE-ProRule" id="PRU01360"/>
    </source>
</evidence>
<reference evidence="11" key="1">
    <citation type="submission" date="2016-10" db="EMBL/GenBank/DDBJ databases">
        <authorList>
            <person name="Varghese N."/>
            <person name="Submissions S."/>
        </authorList>
    </citation>
    <scope>NUCLEOTIDE SEQUENCE [LARGE SCALE GENOMIC DNA]</scope>
    <source>
        <strain evidence="11">DSM 3695</strain>
    </source>
</reference>
<dbReference type="InterPro" id="IPR023997">
    <property type="entry name" value="TonB-dep_OMP_SusC/RagA_CS"/>
</dbReference>
<protein>
    <submittedName>
        <fullName evidence="10">TonB-linked outer membrane protein, SusC/RagA family</fullName>
    </submittedName>
</protein>
<dbReference type="GO" id="GO:0009279">
    <property type="term" value="C:cell outer membrane"/>
    <property type="evidence" value="ECO:0007669"/>
    <property type="project" value="UniProtKB-SubCell"/>
</dbReference>
<dbReference type="RefSeq" id="WP_218150264.1">
    <property type="nucleotide sequence ID" value="NZ_FOJG01000001.1"/>
</dbReference>
<keyword evidence="6 7" id="KW-0998">Cell outer membrane</keyword>
<dbReference type="InterPro" id="IPR023996">
    <property type="entry name" value="TonB-dep_OMP_SusC/RagA"/>
</dbReference>
<dbReference type="SUPFAM" id="SSF49464">
    <property type="entry name" value="Carboxypeptidase regulatory domain-like"/>
    <property type="match status" value="1"/>
</dbReference>
<dbReference type="Gene3D" id="2.170.130.10">
    <property type="entry name" value="TonB-dependent receptor, plug domain"/>
    <property type="match status" value="1"/>
</dbReference>
<dbReference type="Proteomes" id="UP000199310">
    <property type="component" value="Unassembled WGS sequence"/>
</dbReference>
<dbReference type="InterPro" id="IPR036942">
    <property type="entry name" value="Beta-barrel_TonB_sf"/>
</dbReference>
<dbReference type="InterPro" id="IPR039426">
    <property type="entry name" value="TonB-dep_rcpt-like"/>
</dbReference>
<dbReference type="Pfam" id="PF07715">
    <property type="entry name" value="Plug"/>
    <property type="match status" value="1"/>
</dbReference>
<dbReference type="AlphaFoldDB" id="A0A1I0NM63"/>
<feature type="transmembrane region" description="Helical" evidence="8">
    <location>
        <begin position="38"/>
        <end position="59"/>
    </location>
</feature>
<gene>
    <name evidence="10" type="ORF">SAMN04488122_0233</name>
</gene>
<dbReference type="InterPro" id="IPR037066">
    <property type="entry name" value="Plug_dom_sf"/>
</dbReference>
<evidence type="ECO:0000313" key="10">
    <source>
        <dbReference type="EMBL" id="SEW01965.1"/>
    </source>
</evidence>
<dbReference type="PROSITE" id="PS52016">
    <property type="entry name" value="TONB_DEPENDENT_REC_3"/>
    <property type="match status" value="1"/>
</dbReference>
<evidence type="ECO:0000256" key="5">
    <source>
        <dbReference type="ARBA" id="ARBA00023136"/>
    </source>
</evidence>
<accession>A0A1I0NM63</accession>
<comment type="subcellular location">
    <subcellularLocation>
        <location evidence="1 7">Cell outer membrane</location>
        <topology evidence="1 7">Multi-pass membrane protein</topology>
    </subcellularLocation>
</comment>
<dbReference type="Gene3D" id="2.40.170.20">
    <property type="entry name" value="TonB-dependent receptor, beta-barrel domain"/>
    <property type="match status" value="1"/>
</dbReference>
<keyword evidence="11" id="KW-1185">Reference proteome</keyword>
<dbReference type="InterPro" id="IPR012910">
    <property type="entry name" value="Plug_dom"/>
</dbReference>
<dbReference type="InterPro" id="IPR008969">
    <property type="entry name" value="CarboxyPept-like_regulatory"/>
</dbReference>
<feature type="domain" description="TonB-dependent receptor plug" evidence="9">
    <location>
        <begin position="247"/>
        <end position="374"/>
    </location>
</feature>
<keyword evidence="3 7" id="KW-1134">Transmembrane beta strand</keyword>
<comment type="similarity">
    <text evidence="7">Belongs to the TonB-dependent receptor family.</text>
</comment>
<keyword evidence="5 7" id="KW-0472">Membrane</keyword>
<dbReference type="Gene3D" id="2.60.40.1120">
    <property type="entry name" value="Carboxypeptidase-like, regulatory domain"/>
    <property type="match status" value="1"/>
</dbReference>
<evidence type="ECO:0000256" key="2">
    <source>
        <dbReference type="ARBA" id="ARBA00022448"/>
    </source>
</evidence>
<evidence type="ECO:0000313" key="11">
    <source>
        <dbReference type="Proteomes" id="UP000199310"/>
    </source>
</evidence>
<dbReference type="NCBIfam" id="TIGR04056">
    <property type="entry name" value="OMP_RagA_SusC"/>
    <property type="match status" value="1"/>
</dbReference>
<keyword evidence="4 7" id="KW-0812">Transmembrane</keyword>
<dbReference type="SUPFAM" id="SSF56935">
    <property type="entry name" value="Porins"/>
    <property type="match status" value="1"/>
</dbReference>
<evidence type="ECO:0000256" key="6">
    <source>
        <dbReference type="ARBA" id="ARBA00023237"/>
    </source>
</evidence>